<feature type="transmembrane region" description="Helical" evidence="13">
    <location>
        <begin position="26"/>
        <end position="47"/>
    </location>
</feature>
<evidence type="ECO:0000256" key="12">
    <source>
        <dbReference type="PIRNR" id="PIRNR002764"/>
    </source>
</evidence>
<keyword evidence="10 13" id="KW-1133">Transmembrane helix</keyword>
<dbReference type="NCBIfam" id="TIGR01190">
    <property type="entry name" value="ccmB"/>
    <property type="match status" value="1"/>
</dbReference>
<keyword evidence="9 12" id="KW-0201">Cytochrome c-type biogenesis</keyword>
<keyword evidence="15" id="KW-1185">Reference proteome</keyword>
<keyword evidence="11 12" id="KW-0472">Membrane</keyword>
<sequence length="221" mass="24072">MSPLMSIFKRDWQLAMRNKSEFIQPLVFFVLVITLFPIGVGPGLATLQKIGPGVIWVAAILSALLGMEKLFRDDFNDGFLEQIQLSGVSLSLAMFIKVFCHWLLFILPLIVVSPMLALFLNLTPAMYWALLATLLLGTPILSFVGGIAVALTVGLQRGGVLLSLILIPVFIPLLIFATSVVDSAVFGLNYWPQLAIIAAMLCGAIAITPFAMSYAIRVSHH</sequence>
<dbReference type="GO" id="GO:0015232">
    <property type="term" value="F:heme transmembrane transporter activity"/>
    <property type="evidence" value="ECO:0007669"/>
    <property type="project" value="InterPro"/>
</dbReference>
<evidence type="ECO:0000313" key="15">
    <source>
        <dbReference type="Proteomes" id="UP001165413"/>
    </source>
</evidence>
<dbReference type="EMBL" id="JANATA010000002">
    <property type="protein sequence ID" value="MCP3427739.1"/>
    <property type="molecule type" value="Genomic_DNA"/>
</dbReference>
<evidence type="ECO:0000256" key="8">
    <source>
        <dbReference type="ARBA" id="ARBA00022692"/>
    </source>
</evidence>
<dbReference type="PIRSF" id="PIRSF002764">
    <property type="entry name" value="CcmB"/>
    <property type="match status" value="1"/>
</dbReference>
<evidence type="ECO:0000313" key="14">
    <source>
        <dbReference type="EMBL" id="MCP3427739.1"/>
    </source>
</evidence>
<comment type="caution">
    <text evidence="14">The sequence shown here is derived from an EMBL/GenBank/DDBJ whole genome shotgun (WGS) entry which is preliminary data.</text>
</comment>
<dbReference type="AlphaFoldDB" id="A0AA41X352"/>
<dbReference type="GO" id="GO:0017004">
    <property type="term" value="P:cytochrome complex assembly"/>
    <property type="evidence" value="ECO:0007669"/>
    <property type="project" value="UniProtKB-KW"/>
</dbReference>
<organism evidence="14 15">
    <name type="scientific">Opacimonas viscosa</name>
    <dbReference type="NCBI Taxonomy" id="2961944"/>
    <lineage>
        <taxon>Bacteria</taxon>
        <taxon>Pseudomonadati</taxon>
        <taxon>Pseudomonadota</taxon>
        <taxon>Gammaproteobacteria</taxon>
        <taxon>Alteromonadales</taxon>
        <taxon>Alteromonadaceae</taxon>
        <taxon>Opacimonas</taxon>
    </lineage>
</organism>
<reference evidence="14" key="1">
    <citation type="submission" date="2022-07" db="EMBL/GenBank/DDBJ databases">
        <title>Characterization of the Novel Bacterium Alteromonas immobilis LMIT006 and Alteromonas gregis LMIT007.</title>
        <authorList>
            <person name="Lin X."/>
        </authorList>
    </citation>
    <scope>NUCLEOTIDE SEQUENCE</scope>
    <source>
        <strain evidence="14">LMIT007</strain>
    </source>
</reference>
<feature type="transmembrane region" description="Helical" evidence="13">
    <location>
        <begin position="160"/>
        <end position="181"/>
    </location>
</feature>
<evidence type="ECO:0000256" key="11">
    <source>
        <dbReference type="ARBA" id="ARBA00023136"/>
    </source>
</evidence>
<feature type="transmembrane region" description="Helical" evidence="13">
    <location>
        <begin position="53"/>
        <end position="71"/>
    </location>
</feature>
<keyword evidence="5 12" id="KW-0813">Transport</keyword>
<evidence type="ECO:0000256" key="13">
    <source>
        <dbReference type="SAM" id="Phobius"/>
    </source>
</evidence>
<comment type="function">
    <text evidence="1 12">Required for the export of heme to the periplasm for the biogenesis of c-type cytochromes.</text>
</comment>
<evidence type="ECO:0000256" key="1">
    <source>
        <dbReference type="ARBA" id="ARBA00002442"/>
    </source>
</evidence>
<evidence type="ECO:0000256" key="3">
    <source>
        <dbReference type="ARBA" id="ARBA00010544"/>
    </source>
</evidence>
<evidence type="ECO:0000256" key="5">
    <source>
        <dbReference type="ARBA" id="ARBA00022448"/>
    </source>
</evidence>
<comment type="subcellular location">
    <subcellularLocation>
        <location evidence="2">Cell inner membrane</location>
        <topology evidence="2">Multi-pass membrane protein</topology>
    </subcellularLocation>
</comment>
<dbReference type="PRINTS" id="PR01414">
    <property type="entry name" value="CCMBBIOGNSIS"/>
</dbReference>
<proteinExistence type="inferred from homology"/>
<dbReference type="RefSeq" id="WP_254098389.1">
    <property type="nucleotide sequence ID" value="NZ_JANATA010000002.1"/>
</dbReference>
<dbReference type="PANTHER" id="PTHR30070:SF1">
    <property type="entry name" value="CYTOCHROME C BIOGENESIS B-RELATED"/>
    <property type="match status" value="1"/>
</dbReference>
<dbReference type="GO" id="GO:1903607">
    <property type="term" value="P:cytochrome c biosynthetic process"/>
    <property type="evidence" value="ECO:0007669"/>
    <property type="project" value="TreeGrafter"/>
</dbReference>
<feature type="transmembrane region" description="Helical" evidence="13">
    <location>
        <begin position="92"/>
        <end position="120"/>
    </location>
</feature>
<dbReference type="InterPro" id="IPR003544">
    <property type="entry name" value="Cyt_c_biogenesis_CcmB"/>
</dbReference>
<keyword evidence="7 12" id="KW-0997">Cell inner membrane</keyword>
<keyword evidence="6 12" id="KW-1003">Cell membrane</keyword>
<dbReference type="PANTHER" id="PTHR30070">
    <property type="entry name" value="HEME EXPORTER PROTEIN B"/>
    <property type="match status" value="1"/>
</dbReference>
<evidence type="ECO:0000256" key="4">
    <source>
        <dbReference type="ARBA" id="ARBA00016452"/>
    </source>
</evidence>
<dbReference type="Pfam" id="PF03379">
    <property type="entry name" value="CcmB"/>
    <property type="match status" value="1"/>
</dbReference>
<evidence type="ECO:0000256" key="9">
    <source>
        <dbReference type="ARBA" id="ARBA00022748"/>
    </source>
</evidence>
<evidence type="ECO:0000256" key="7">
    <source>
        <dbReference type="ARBA" id="ARBA00022519"/>
    </source>
</evidence>
<evidence type="ECO:0000256" key="10">
    <source>
        <dbReference type="ARBA" id="ARBA00022989"/>
    </source>
</evidence>
<dbReference type="GO" id="GO:0005886">
    <property type="term" value="C:plasma membrane"/>
    <property type="evidence" value="ECO:0007669"/>
    <property type="project" value="UniProtKB-SubCell"/>
</dbReference>
<dbReference type="InterPro" id="IPR026031">
    <property type="entry name" value="Cyt_c_CcmB_bac"/>
</dbReference>
<feature type="transmembrane region" description="Helical" evidence="13">
    <location>
        <begin position="193"/>
        <end position="216"/>
    </location>
</feature>
<gene>
    <name evidence="14" type="primary">ccmB</name>
    <name evidence="14" type="ORF">NLF92_02145</name>
</gene>
<comment type="similarity">
    <text evidence="3 12">Belongs to the CcmB/CycW/HelB family.</text>
</comment>
<accession>A0AA41X352</accession>
<dbReference type="Proteomes" id="UP001165413">
    <property type="component" value="Unassembled WGS sequence"/>
</dbReference>
<feature type="transmembrane region" description="Helical" evidence="13">
    <location>
        <begin position="126"/>
        <end position="153"/>
    </location>
</feature>
<evidence type="ECO:0000256" key="2">
    <source>
        <dbReference type="ARBA" id="ARBA00004429"/>
    </source>
</evidence>
<protein>
    <recommendedName>
        <fullName evidence="4 12">Heme exporter protein B</fullName>
    </recommendedName>
</protein>
<evidence type="ECO:0000256" key="6">
    <source>
        <dbReference type="ARBA" id="ARBA00022475"/>
    </source>
</evidence>
<name>A0AA41X352_9ALTE</name>
<keyword evidence="8 13" id="KW-0812">Transmembrane</keyword>